<evidence type="ECO:0000256" key="6">
    <source>
        <dbReference type="ARBA" id="ARBA00022884"/>
    </source>
</evidence>
<reference evidence="11" key="1">
    <citation type="journal article" date="2019" name="Int. J. Syst. Evol. Microbiol.">
        <title>The Global Catalogue of Microorganisms (GCM) 10K type strain sequencing project: providing services to taxonomists for standard genome sequencing and annotation.</title>
        <authorList>
            <consortium name="The Broad Institute Genomics Platform"/>
            <consortium name="The Broad Institute Genome Sequencing Center for Infectious Disease"/>
            <person name="Wu L."/>
            <person name="Ma J."/>
        </authorList>
    </citation>
    <scope>NUCLEOTIDE SEQUENCE [LARGE SCALE GENOMIC DNA]</scope>
    <source>
        <strain evidence="11">CGMCC 1.10698</strain>
    </source>
</reference>
<dbReference type="InterPro" id="IPR020568">
    <property type="entry name" value="Ribosomal_Su5_D2-typ_SF"/>
</dbReference>
<proteinExistence type="inferred from homology"/>
<dbReference type="InterPro" id="IPR014721">
    <property type="entry name" value="Ribsml_uS5_D2-typ_fold_subgr"/>
</dbReference>
<evidence type="ECO:0000256" key="8">
    <source>
        <dbReference type="NCBIfam" id="TIGR00188"/>
    </source>
</evidence>
<evidence type="ECO:0000256" key="4">
    <source>
        <dbReference type="ARBA" id="ARBA00022759"/>
    </source>
</evidence>
<comment type="subunit">
    <text evidence="7">Consists of a catalytic RNA component (M1 or rnpB) and a protein subunit.</text>
</comment>
<feature type="region of interest" description="Disordered" evidence="9">
    <location>
        <begin position="116"/>
        <end position="146"/>
    </location>
</feature>
<comment type="caution">
    <text evidence="10">The sequence shown here is derived from an EMBL/GenBank/DDBJ whole genome shotgun (WGS) entry which is preliminary data.</text>
</comment>
<name>A0ABV8R1N8_9MICC</name>
<evidence type="ECO:0000256" key="3">
    <source>
        <dbReference type="ARBA" id="ARBA00022722"/>
    </source>
</evidence>
<dbReference type="EMBL" id="JBHSCQ010000020">
    <property type="protein sequence ID" value="MFC4266376.1"/>
    <property type="molecule type" value="Genomic_DNA"/>
</dbReference>
<dbReference type="InterPro" id="IPR000100">
    <property type="entry name" value="RNase_P"/>
</dbReference>
<keyword evidence="4 7" id="KW-0255">Endonuclease</keyword>
<dbReference type="PROSITE" id="PS00648">
    <property type="entry name" value="RIBONUCLEASE_P"/>
    <property type="match status" value="1"/>
</dbReference>
<evidence type="ECO:0000256" key="1">
    <source>
        <dbReference type="ARBA" id="ARBA00002663"/>
    </source>
</evidence>
<keyword evidence="2 7" id="KW-0819">tRNA processing</keyword>
<dbReference type="HAMAP" id="MF_00227">
    <property type="entry name" value="RNase_P"/>
    <property type="match status" value="1"/>
</dbReference>
<keyword evidence="3 7" id="KW-0540">Nuclease</keyword>
<dbReference type="Pfam" id="PF00825">
    <property type="entry name" value="Ribonuclease_P"/>
    <property type="match status" value="1"/>
</dbReference>
<keyword evidence="6 7" id="KW-0694">RNA-binding</keyword>
<evidence type="ECO:0000256" key="2">
    <source>
        <dbReference type="ARBA" id="ARBA00022694"/>
    </source>
</evidence>
<comment type="function">
    <text evidence="1 7">RNaseP catalyzes the removal of the 5'-leader sequence from pre-tRNA to produce the mature 5'-terminus. It can also cleave other RNA substrates such as 4.5S RNA. The protein component plays an auxiliary but essential role in vivo by binding to the 5'-leader sequence and broadening the substrate specificity of the ribozyme.</text>
</comment>
<keyword evidence="11" id="KW-1185">Reference proteome</keyword>
<dbReference type="PANTHER" id="PTHR33992">
    <property type="entry name" value="RIBONUCLEASE P PROTEIN COMPONENT"/>
    <property type="match status" value="1"/>
</dbReference>
<dbReference type="SUPFAM" id="SSF54211">
    <property type="entry name" value="Ribosomal protein S5 domain 2-like"/>
    <property type="match status" value="1"/>
</dbReference>
<dbReference type="RefSeq" id="WP_230066736.1">
    <property type="nucleotide sequence ID" value="NZ_BAABLL010000008.1"/>
</dbReference>
<sequence>MLATRNRMRTSANFSHTVRSGARNGRRNVVLYVEFTTPKEPTQIGFIVSKAVGNAVTRNLVKRRLREIAVTTVRLFPEGVNLVVRALPAATNASWDELVDDYQRAFARAARLGQKPPVIRHHDDPKALADGEKRVEGDDVRDPSQA</sequence>
<dbReference type="InterPro" id="IPR020539">
    <property type="entry name" value="RNase_P_CS"/>
</dbReference>
<dbReference type="NCBIfam" id="TIGR00188">
    <property type="entry name" value="rnpA"/>
    <property type="match status" value="1"/>
</dbReference>
<protein>
    <recommendedName>
        <fullName evidence="7 8">Ribonuclease P protein component</fullName>
        <shortName evidence="7">RNase P protein</shortName>
        <shortName evidence="7">RNaseP protein</shortName>
        <ecNumber evidence="7 8">3.1.26.5</ecNumber>
    </recommendedName>
    <alternativeName>
        <fullName evidence="7">Protein C5</fullName>
    </alternativeName>
</protein>
<evidence type="ECO:0000256" key="7">
    <source>
        <dbReference type="HAMAP-Rule" id="MF_00227"/>
    </source>
</evidence>
<accession>A0ABV8R1N8</accession>
<comment type="similarity">
    <text evidence="7">Belongs to the RnpA family.</text>
</comment>
<feature type="compositionally biased region" description="Basic and acidic residues" evidence="9">
    <location>
        <begin position="120"/>
        <end position="146"/>
    </location>
</feature>
<evidence type="ECO:0000313" key="11">
    <source>
        <dbReference type="Proteomes" id="UP001595773"/>
    </source>
</evidence>
<dbReference type="GO" id="GO:0004526">
    <property type="term" value="F:ribonuclease P activity"/>
    <property type="evidence" value="ECO:0007669"/>
    <property type="project" value="UniProtKB-EC"/>
</dbReference>
<gene>
    <name evidence="7 10" type="primary">rnpA</name>
    <name evidence="10" type="ORF">ACFOW9_12270</name>
</gene>
<dbReference type="Gene3D" id="3.30.230.10">
    <property type="match status" value="1"/>
</dbReference>
<evidence type="ECO:0000256" key="9">
    <source>
        <dbReference type="SAM" id="MobiDB-lite"/>
    </source>
</evidence>
<evidence type="ECO:0000313" key="10">
    <source>
        <dbReference type="EMBL" id="MFC4266376.1"/>
    </source>
</evidence>
<evidence type="ECO:0000256" key="5">
    <source>
        <dbReference type="ARBA" id="ARBA00022801"/>
    </source>
</evidence>
<comment type="catalytic activity">
    <reaction evidence="7">
        <text>Endonucleolytic cleavage of RNA, removing 5'-extranucleotides from tRNA precursor.</text>
        <dbReference type="EC" id="3.1.26.5"/>
    </reaction>
</comment>
<keyword evidence="5 7" id="KW-0378">Hydrolase</keyword>
<dbReference type="Proteomes" id="UP001595773">
    <property type="component" value="Unassembled WGS sequence"/>
</dbReference>
<dbReference type="EC" id="3.1.26.5" evidence="7 8"/>
<dbReference type="PANTHER" id="PTHR33992:SF1">
    <property type="entry name" value="RIBONUCLEASE P PROTEIN COMPONENT"/>
    <property type="match status" value="1"/>
</dbReference>
<organism evidence="10 11">
    <name type="scientific">Arthrobacter cryoconiti</name>
    <dbReference type="NCBI Taxonomy" id="748907"/>
    <lineage>
        <taxon>Bacteria</taxon>
        <taxon>Bacillati</taxon>
        <taxon>Actinomycetota</taxon>
        <taxon>Actinomycetes</taxon>
        <taxon>Micrococcales</taxon>
        <taxon>Micrococcaceae</taxon>
        <taxon>Arthrobacter</taxon>
    </lineage>
</organism>